<dbReference type="PANTHER" id="PTHR43798">
    <property type="entry name" value="MONOACYLGLYCEROL LIPASE"/>
    <property type="match status" value="1"/>
</dbReference>
<feature type="domain" description="AB hydrolase-1" evidence="1">
    <location>
        <begin position="81"/>
        <end position="389"/>
    </location>
</feature>
<gene>
    <name evidence="2" type="ORF">AB675_5859</name>
</gene>
<dbReference type="InterPro" id="IPR050266">
    <property type="entry name" value="AB_hydrolase_sf"/>
</dbReference>
<protein>
    <recommendedName>
        <fullName evidence="1">AB hydrolase-1 domain-containing protein</fullName>
    </recommendedName>
</protein>
<dbReference type="GO" id="GO:0016020">
    <property type="term" value="C:membrane"/>
    <property type="evidence" value="ECO:0007669"/>
    <property type="project" value="TreeGrafter"/>
</dbReference>
<dbReference type="EMBL" id="LFJN01000017">
    <property type="protein sequence ID" value="KPI38745.1"/>
    <property type="molecule type" value="Genomic_DNA"/>
</dbReference>
<evidence type="ECO:0000259" key="1">
    <source>
        <dbReference type="Pfam" id="PF12697"/>
    </source>
</evidence>
<dbReference type="RefSeq" id="XP_017998708.1">
    <property type="nucleotide sequence ID" value="XM_018146102.1"/>
</dbReference>
<organism evidence="2 3">
    <name type="scientific">Cyphellophora attinorum</name>
    <dbReference type="NCBI Taxonomy" id="1664694"/>
    <lineage>
        <taxon>Eukaryota</taxon>
        <taxon>Fungi</taxon>
        <taxon>Dikarya</taxon>
        <taxon>Ascomycota</taxon>
        <taxon>Pezizomycotina</taxon>
        <taxon>Eurotiomycetes</taxon>
        <taxon>Chaetothyriomycetidae</taxon>
        <taxon>Chaetothyriales</taxon>
        <taxon>Cyphellophoraceae</taxon>
        <taxon>Cyphellophora</taxon>
    </lineage>
</organism>
<comment type="caution">
    <text evidence="2">The sequence shown here is derived from an EMBL/GenBank/DDBJ whole genome shotgun (WGS) entry which is preliminary data.</text>
</comment>
<dbReference type="Proteomes" id="UP000038010">
    <property type="component" value="Unassembled WGS sequence"/>
</dbReference>
<evidence type="ECO:0000313" key="2">
    <source>
        <dbReference type="EMBL" id="KPI38745.1"/>
    </source>
</evidence>
<evidence type="ECO:0000313" key="3">
    <source>
        <dbReference type="Proteomes" id="UP000038010"/>
    </source>
</evidence>
<sequence>MNFGWRRSTCLATGPFRPKTYYRALSHFRVVEHCVPAQHTRHYLGGAEPGHHSSLQLSVKQYIPKTTSSQSTPNAVTLIGAHGNGLPKELFEPFWDDLYEHMMAKGQSIRSIWIADQAHQGQSGVLNEQILGDDPSWFDHARDLLFLINLMQEAMPQPLFGVGHSMGASQLVHLALLHPALMQGLVLLDPVLQTTNPGKPYGRASTYRREVWPSREQAKESFAKSKFYQAWDPRVLDKWVEFGLRDLPTELFPDVNAFDTESPVTLTTAKQNEVHSFLRPLYKAGVDVSDSHRLSAYTDLDPRDYEPDYPFYRPEPAMLFRKLHELKPPVEYIFGRHSPLSSPDLNEQRLELTGSGVGGSGGRSRGLVSGTEFDCGHFIPMEQPNAAAAQTAQFIDRESRRWESQKLEFEVQWRQKPRPARVTLDDDWRSHIGPKGG</sequence>
<dbReference type="Gene3D" id="3.40.50.1820">
    <property type="entry name" value="alpha/beta hydrolase"/>
    <property type="match status" value="1"/>
</dbReference>
<dbReference type="PANTHER" id="PTHR43798:SF33">
    <property type="entry name" value="HYDROLASE, PUTATIVE (AFU_ORTHOLOGUE AFUA_2G14860)-RELATED"/>
    <property type="match status" value="1"/>
</dbReference>
<dbReference type="OrthoDB" id="94039at2759"/>
<name>A0A0N1HRZ3_9EURO</name>
<dbReference type="VEuPathDB" id="FungiDB:AB675_5859"/>
<dbReference type="AlphaFoldDB" id="A0A0N1HRZ3"/>
<dbReference type="STRING" id="1664694.A0A0N1HRZ3"/>
<accession>A0A0N1HRZ3</accession>
<keyword evidence="3" id="KW-1185">Reference proteome</keyword>
<reference evidence="2 3" key="1">
    <citation type="submission" date="2015-06" db="EMBL/GenBank/DDBJ databases">
        <title>Draft genome of the ant-associated black yeast Phialophora attae CBS 131958.</title>
        <authorList>
            <person name="Moreno L.F."/>
            <person name="Stielow B.J."/>
            <person name="de Hoog S."/>
            <person name="Vicente V.A."/>
            <person name="Weiss V.A."/>
            <person name="de Vries M."/>
            <person name="Cruz L.M."/>
            <person name="Souza E.M."/>
        </authorList>
    </citation>
    <scope>NUCLEOTIDE SEQUENCE [LARGE SCALE GENOMIC DNA]</scope>
    <source>
        <strain evidence="2 3">CBS 131958</strain>
    </source>
</reference>
<dbReference type="InterPro" id="IPR000073">
    <property type="entry name" value="AB_hydrolase_1"/>
</dbReference>
<dbReference type="InterPro" id="IPR029058">
    <property type="entry name" value="AB_hydrolase_fold"/>
</dbReference>
<proteinExistence type="predicted"/>
<dbReference type="SUPFAM" id="SSF53474">
    <property type="entry name" value="alpha/beta-Hydrolases"/>
    <property type="match status" value="1"/>
</dbReference>
<dbReference type="Pfam" id="PF12697">
    <property type="entry name" value="Abhydrolase_6"/>
    <property type="match status" value="1"/>
</dbReference>
<dbReference type="GeneID" id="28737982"/>